<dbReference type="Proteomes" id="UP000600865">
    <property type="component" value="Unassembled WGS sequence"/>
</dbReference>
<dbReference type="AlphaFoldDB" id="A0A918KQG8"/>
<dbReference type="PANTHER" id="PTHR33986">
    <property type="entry name" value="OS02G0535700 PROTEIN"/>
    <property type="match status" value="1"/>
</dbReference>
<evidence type="ECO:0000313" key="2">
    <source>
        <dbReference type="Proteomes" id="UP000600865"/>
    </source>
</evidence>
<comment type="caution">
    <text evidence="1">The sequence shown here is derived from an EMBL/GenBank/DDBJ whole genome shotgun (WGS) entry which is preliminary data.</text>
</comment>
<proteinExistence type="predicted"/>
<dbReference type="InterPro" id="IPR009367">
    <property type="entry name" value="Elm1-like"/>
</dbReference>
<sequence>MTEAAAAQPLRCLVLSDGRRGIENQALGLAEACSRISELQICTQVIAHSKAIAALPPKGQLRLATFDLPECDIAIGCGRQAIAALLHLKRSRPDVFTVYVQDPRRAPTDFDLVIAPEHDSVSGENVIEMIGSPNRVTDTKIIGETLNFAQGLSKLPAPRAAFLIGGTSNTHKLDQEAHAAHLIAAQGLLKAGHSLLITTSRRTPEFAALAWRRLASDHDNIWLHDGEGPNPYFAFLGGAELILVTEDSTNMLTEACATGKPVFRLPMSGKAGKFQRLYDALEVRCGVGRYAGQVEGPDYEPLDETARVAELLSDQVKASDHGNA</sequence>
<organism evidence="1 2">
    <name type="scientific">Litorimonas cladophorae</name>
    <dbReference type="NCBI Taxonomy" id="1220491"/>
    <lineage>
        <taxon>Bacteria</taxon>
        <taxon>Pseudomonadati</taxon>
        <taxon>Pseudomonadota</taxon>
        <taxon>Alphaproteobacteria</taxon>
        <taxon>Maricaulales</taxon>
        <taxon>Robiginitomaculaceae</taxon>
    </lineage>
</organism>
<accession>A0A918KQG8</accession>
<name>A0A918KQG8_9PROT</name>
<keyword evidence="2" id="KW-1185">Reference proteome</keyword>
<dbReference type="PANTHER" id="PTHR33986:SF15">
    <property type="entry name" value="MITOCHONDRIAL FISSION PROTEIN ELM1"/>
    <property type="match status" value="1"/>
</dbReference>
<gene>
    <name evidence="1" type="ORF">GCM10011309_19350</name>
</gene>
<dbReference type="EMBL" id="BMYV01000002">
    <property type="protein sequence ID" value="GGX69469.1"/>
    <property type="molecule type" value="Genomic_DNA"/>
</dbReference>
<reference evidence="1 2" key="1">
    <citation type="journal article" date="2014" name="Int. J. Syst. Evol. Microbiol.">
        <title>Complete genome sequence of Corynebacterium casei LMG S-19264T (=DSM 44701T), isolated from a smear-ripened cheese.</title>
        <authorList>
            <consortium name="US DOE Joint Genome Institute (JGI-PGF)"/>
            <person name="Walter F."/>
            <person name="Albersmeier A."/>
            <person name="Kalinowski J."/>
            <person name="Ruckert C."/>
        </authorList>
    </citation>
    <scope>NUCLEOTIDE SEQUENCE [LARGE SCALE GENOMIC DNA]</scope>
    <source>
        <strain evidence="1 2">KCTC 23968</strain>
    </source>
</reference>
<dbReference type="Pfam" id="PF06258">
    <property type="entry name" value="Mito_fiss_Elm1"/>
    <property type="match status" value="1"/>
</dbReference>
<dbReference type="RefSeq" id="WP_189584945.1">
    <property type="nucleotide sequence ID" value="NZ_BMYV01000002.1"/>
</dbReference>
<evidence type="ECO:0000313" key="1">
    <source>
        <dbReference type="EMBL" id="GGX69469.1"/>
    </source>
</evidence>
<protein>
    <submittedName>
        <fullName evidence="1">Nucleoside-diphosphate sugar epimerase</fullName>
    </submittedName>
</protein>
<dbReference type="SUPFAM" id="SSF53756">
    <property type="entry name" value="UDP-Glycosyltransferase/glycogen phosphorylase"/>
    <property type="match status" value="1"/>
</dbReference>